<proteinExistence type="predicted"/>
<evidence type="ECO:0000313" key="1">
    <source>
        <dbReference type="EMBL" id="CAG8751866.1"/>
    </source>
</evidence>
<accession>A0A9N9NQS7</accession>
<feature type="non-terminal residue" evidence="1">
    <location>
        <position position="71"/>
    </location>
</feature>
<dbReference type="Proteomes" id="UP000789396">
    <property type="component" value="Unassembled WGS sequence"/>
</dbReference>
<sequence length="71" mass="8441">MLELTDQLSSLTTYIIYQMHYNQIVANDYYNLATMSYTNQDNVAMSYNDLMIEHNQARRLLEVAQIEKQQM</sequence>
<keyword evidence="2" id="KW-1185">Reference proteome</keyword>
<dbReference type="AlphaFoldDB" id="A0A9N9NQS7"/>
<dbReference type="EMBL" id="CAJVPZ010036662">
    <property type="protein sequence ID" value="CAG8751866.1"/>
    <property type="molecule type" value="Genomic_DNA"/>
</dbReference>
<protein>
    <submittedName>
        <fullName evidence="1">3478_t:CDS:1</fullName>
    </submittedName>
</protein>
<evidence type="ECO:0000313" key="2">
    <source>
        <dbReference type="Proteomes" id="UP000789396"/>
    </source>
</evidence>
<name>A0A9N9NQS7_9GLOM</name>
<gene>
    <name evidence="1" type="ORF">RFULGI_LOCUS13659</name>
</gene>
<organism evidence="1 2">
    <name type="scientific">Racocetra fulgida</name>
    <dbReference type="NCBI Taxonomy" id="60492"/>
    <lineage>
        <taxon>Eukaryota</taxon>
        <taxon>Fungi</taxon>
        <taxon>Fungi incertae sedis</taxon>
        <taxon>Mucoromycota</taxon>
        <taxon>Glomeromycotina</taxon>
        <taxon>Glomeromycetes</taxon>
        <taxon>Diversisporales</taxon>
        <taxon>Gigasporaceae</taxon>
        <taxon>Racocetra</taxon>
    </lineage>
</organism>
<reference evidence="1" key="1">
    <citation type="submission" date="2021-06" db="EMBL/GenBank/DDBJ databases">
        <authorList>
            <person name="Kallberg Y."/>
            <person name="Tangrot J."/>
            <person name="Rosling A."/>
        </authorList>
    </citation>
    <scope>NUCLEOTIDE SEQUENCE</scope>
    <source>
        <strain evidence="1">IN212</strain>
    </source>
</reference>
<comment type="caution">
    <text evidence="1">The sequence shown here is derived from an EMBL/GenBank/DDBJ whole genome shotgun (WGS) entry which is preliminary data.</text>
</comment>
<dbReference type="OrthoDB" id="2435337at2759"/>